<dbReference type="Gene3D" id="3.40.50.1820">
    <property type="entry name" value="alpha/beta hydrolase"/>
    <property type="match status" value="1"/>
</dbReference>
<dbReference type="Proteomes" id="UP001141434">
    <property type="component" value="Unassembled WGS sequence"/>
</dbReference>
<comment type="caution">
    <text evidence="1">The sequence shown here is derived from an EMBL/GenBank/DDBJ whole genome shotgun (WGS) entry which is preliminary data.</text>
</comment>
<keyword evidence="2" id="KW-1185">Reference proteome</keyword>
<dbReference type="SUPFAM" id="SSF53474">
    <property type="entry name" value="alpha/beta-Hydrolases"/>
    <property type="match status" value="1"/>
</dbReference>
<name>A0A9W9F9P4_9EURO</name>
<reference evidence="1" key="2">
    <citation type="journal article" date="2023" name="IMA Fungus">
        <title>Comparative genomic study of the Penicillium genus elucidates a diverse pangenome and 15 lateral gene transfer events.</title>
        <authorList>
            <person name="Petersen C."/>
            <person name="Sorensen T."/>
            <person name="Nielsen M.R."/>
            <person name="Sondergaard T.E."/>
            <person name="Sorensen J.L."/>
            <person name="Fitzpatrick D.A."/>
            <person name="Frisvad J.C."/>
            <person name="Nielsen K.L."/>
        </authorList>
    </citation>
    <scope>NUCLEOTIDE SEQUENCE</scope>
    <source>
        <strain evidence="1">IBT 34128</strain>
    </source>
</reference>
<evidence type="ECO:0008006" key="3">
    <source>
        <dbReference type="Google" id="ProtNLM"/>
    </source>
</evidence>
<evidence type="ECO:0000313" key="1">
    <source>
        <dbReference type="EMBL" id="KAJ5096019.1"/>
    </source>
</evidence>
<dbReference type="OrthoDB" id="10260961at2759"/>
<dbReference type="GeneID" id="81395125"/>
<gene>
    <name evidence="1" type="ORF">NUU61_005375</name>
</gene>
<organism evidence="1 2">
    <name type="scientific">Penicillium alfredii</name>
    <dbReference type="NCBI Taxonomy" id="1506179"/>
    <lineage>
        <taxon>Eukaryota</taxon>
        <taxon>Fungi</taxon>
        <taxon>Dikarya</taxon>
        <taxon>Ascomycota</taxon>
        <taxon>Pezizomycotina</taxon>
        <taxon>Eurotiomycetes</taxon>
        <taxon>Eurotiomycetidae</taxon>
        <taxon>Eurotiales</taxon>
        <taxon>Aspergillaceae</taxon>
        <taxon>Penicillium</taxon>
    </lineage>
</organism>
<accession>A0A9W9F9P4</accession>
<proteinExistence type="predicted"/>
<dbReference type="RefSeq" id="XP_056511570.1">
    <property type="nucleotide sequence ID" value="XM_056655957.1"/>
</dbReference>
<dbReference type="EMBL" id="JAPMSZ010000007">
    <property type="protein sequence ID" value="KAJ5096019.1"/>
    <property type="molecule type" value="Genomic_DNA"/>
</dbReference>
<dbReference type="GO" id="GO:0072330">
    <property type="term" value="P:monocarboxylic acid biosynthetic process"/>
    <property type="evidence" value="ECO:0007669"/>
    <property type="project" value="UniProtKB-ARBA"/>
</dbReference>
<reference evidence="1" key="1">
    <citation type="submission" date="2022-11" db="EMBL/GenBank/DDBJ databases">
        <authorList>
            <person name="Petersen C."/>
        </authorList>
    </citation>
    <scope>NUCLEOTIDE SEQUENCE</scope>
    <source>
        <strain evidence="1">IBT 34128</strain>
    </source>
</reference>
<evidence type="ECO:0000313" key="2">
    <source>
        <dbReference type="Proteomes" id="UP001141434"/>
    </source>
</evidence>
<dbReference type="PANTHER" id="PTHR42103">
    <property type="entry name" value="ALPHA/BETA-HYDROLASES SUPERFAMILY PROTEIN"/>
    <property type="match status" value="1"/>
</dbReference>
<protein>
    <recommendedName>
        <fullName evidence="3">AB hydrolase-1 domain-containing protein</fullName>
    </recommendedName>
</protein>
<dbReference type="GO" id="GO:0017000">
    <property type="term" value="P:antibiotic biosynthetic process"/>
    <property type="evidence" value="ECO:0007669"/>
    <property type="project" value="UniProtKB-ARBA"/>
</dbReference>
<dbReference type="PANTHER" id="PTHR42103:SF2">
    <property type="entry name" value="AB HYDROLASE-1 DOMAIN-CONTAINING PROTEIN"/>
    <property type="match status" value="1"/>
</dbReference>
<dbReference type="InterPro" id="IPR029058">
    <property type="entry name" value="AB_hydrolase_fold"/>
</dbReference>
<dbReference type="AlphaFoldDB" id="A0A9W9F9P4"/>
<sequence>MDLSSPSLSFIIPSIHDGSKLECRVYLPTGQQNIQSATGPIRGAIVAHPYAPLGGCYDDPVVGIFGGELLSAGYIVGTFNFRGAGHSEGRTSWTARPELGDYVSFYGFMLQYLKYLKHAFAVNKNDGDDGLSLSQIAQTTGDNETPQIHLILGGYSYGSLIVSHVPTLEAMVELFRPAASPSKPIGEIARTAKQIAAWSIDQLPIPNAPALPDDPWLGLQTATVSYLLVSPLLPPISQLLTVFSSLSLNVTVETSRGRHVACPRPADQLTTHRTLALFGDQDNFTSAQKLRKWSSELAHVPHSQFQWREIDGAGHFWREDGVELRARQILAEWLSSIR</sequence>